<gene>
    <name evidence="1" type="ORF">MMYC01_202097</name>
</gene>
<name>A0A175WAY4_9PEZI</name>
<protein>
    <submittedName>
        <fullName evidence="1">Uncharacterized protein</fullName>
    </submittedName>
</protein>
<dbReference type="AlphaFoldDB" id="A0A175WAY4"/>
<dbReference type="EMBL" id="LCTW02000048">
    <property type="protein sequence ID" value="KXX80867.1"/>
    <property type="molecule type" value="Genomic_DNA"/>
</dbReference>
<evidence type="ECO:0000313" key="1">
    <source>
        <dbReference type="EMBL" id="KXX80867.1"/>
    </source>
</evidence>
<reference evidence="1 2" key="1">
    <citation type="journal article" date="2016" name="Genome Announc.">
        <title>Genome Sequence of Madurella mycetomatis mm55, Isolated from a Human Mycetoma Case in Sudan.</title>
        <authorList>
            <person name="Smit S."/>
            <person name="Derks M.F."/>
            <person name="Bervoets S."/>
            <person name="Fahal A."/>
            <person name="van Leeuwen W."/>
            <person name="van Belkum A."/>
            <person name="van de Sande W.W."/>
        </authorList>
    </citation>
    <scope>NUCLEOTIDE SEQUENCE [LARGE SCALE GENOMIC DNA]</scope>
    <source>
        <strain evidence="2">mm55</strain>
    </source>
</reference>
<evidence type="ECO:0000313" key="2">
    <source>
        <dbReference type="Proteomes" id="UP000078237"/>
    </source>
</evidence>
<accession>A0A175WAY4</accession>
<organism evidence="1 2">
    <name type="scientific">Madurella mycetomatis</name>
    <dbReference type="NCBI Taxonomy" id="100816"/>
    <lineage>
        <taxon>Eukaryota</taxon>
        <taxon>Fungi</taxon>
        <taxon>Dikarya</taxon>
        <taxon>Ascomycota</taxon>
        <taxon>Pezizomycotina</taxon>
        <taxon>Sordariomycetes</taxon>
        <taxon>Sordariomycetidae</taxon>
        <taxon>Sordariales</taxon>
        <taxon>Sordariales incertae sedis</taxon>
        <taxon>Madurella</taxon>
    </lineage>
</organism>
<keyword evidence="2" id="KW-1185">Reference proteome</keyword>
<sequence>MARVDSSTRSEVDDASRLISRHWSHRVIETLKPSLKLIHTGQQLYAKKVEQAILRGGHELDSLDHVAVIIGIMAFTSSVAPNSWHTAVSKLPKPPKIHFPQIPRRFQTSREEPHLEEVPESSATVIVFGPRIAPKPGKTS</sequence>
<dbReference type="VEuPathDB" id="FungiDB:MMYC01_202097"/>
<comment type="caution">
    <text evidence="1">The sequence shown here is derived from an EMBL/GenBank/DDBJ whole genome shotgun (WGS) entry which is preliminary data.</text>
</comment>
<dbReference type="Proteomes" id="UP000078237">
    <property type="component" value="Unassembled WGS sequence"/>
</dbReference>
<proteinExistence type="predicted"/>
<feature type="non-terminal residue" evidence="1">
    <location>
        <position position="140"/>
    </location>
</feature>